<dbReference type="AlphaFoldDB" id="A3IIK0"/>
<proteinExistence type="predicted"/>
<accession>A3IIK0</accession>
<organism evidence="1 2">
    <name type="scientific">Crocosphaera chwakensis CCY0110</name>
    <dbReference type="NCBI Taxonomy" id="391612"/>
    <lineage>
        <taxon>Bacteria</taxon>
        <taxon>Bacillati</taxon>
        <taxon>Cyanobacteriota</taxon>
        <taxon>Cyanophyceae</taxon>
        <taxon>Oscillatoriophycideae</taxon>
        <taxon>Chroococcales</taxon>
        <taxon>Aphanothecaceae</taxon>
        <taxon>Crocosphaera</taxon>
        <taxon>Crocosphaera chwakensis</taxon>
    </lineage>
</organism>
<evidence type="ECO:0000313" key="1">
    <source>
        <dbReference type="EMBL" id="EAZ93632.1"/>
    </source>
</evidence>
<sequence length="39" mass="4304">MIKIGTFVLLNLCPLETLNYLAISKRSALRGALGFLPKK</sequence>
<comment type="caution">
    <text evidence="1">The sequence shown here is derived from an EMBL/GenBank/DDBJ whole genome shotgun (WGS) entry which is preliminary data.</text>
</comment>
<dbReference type="Proteomes" id="UP000003781">
    <property type="component" value="Unassembled WGS sequence"/>
</dbReference>
<protein>
    <submittedName>
        <fullName evidence="1">Uncharacterized protein</fullName>
    </submittedName>
</protein>
<name>A3IIK0_9CHRO</name>
<keyword evidence="2" id="KW-1185">Reference proteome</keyword>
<dbReference type="EMBL" id="AAXW01000002">
    <property type="protein sequence ID" value="EAZ93632.1"/>
    <property type="molecule type" value="Genomic_DNA"/>
</dbReference>
<reference evidence="1 2" key="1">
    <citation type="submission" date="2007-03" db="EMBL/GenBank/DDBJ databases">
        <authorList>
            <person name="Stal L."/>
            <person name="Ferriera S."/>
            <person name="Johnson J."/>
            <person name="Kravitz S."/>
            <person name="Beeson K."/>
            <person name="Sutton G."/>
            <person name="Rogers Y.-H."/>
            <person name="Friedman R."/>
            <person name="Frazier M."/>
            <person name="Venter J.C."/>
        </authorList>
    </citation>
    <scope>NUCLEOTIDE SEQUENCE [LARGE SCALE GENOMIC DNA]</scope>
    <source>
        <strain evidence="1 2">CCY0110</strain>
    </source>
</reference>
<evidence type="ECO:0000313" key="2">
    <source>
        <dbReference type="Proteomes" id="UP000003781"/>
    </source>
</evidence>
<gene>
    <name evidence="1" type="ORF">CY0110_17592</name>
</gene>